<gene>
    <name evidence="4" type="ORF">BOW53_04265</name>
</gene>
<reference evidence="4 5" key="1">
    <citation type="submission" date="2016-11" db="EMBL/GenBank/DDBJ databases">
        <title>Mixed transmission modes and dynamic genome evolution in an obligate animal-bacterial symbiosis.</title>
        <authorList>
            <person name="Russell S.L."/>
            <person name="Corbett-Detig R.B."/>
            <person name="Cavanaugh C.M."/>
        </authorList>
    </citation>
    <scope>NUCLEOTIDE SEQUENCE [LARGE SCALE GENOMIC DNA]</scope>
    <source>
        <strain evidence="4">Sveles-Q1</strain>
    </source>
</reference>
<dbReference type="Proteomes" id="UP000191110">
    <property type="component" value="Unassembled WGS sequence"/>
</dbReference>
<keyword evidence="1" id="KW-0175">Coiled coil</keyword>
<proteinExistence type="predicted"/>
<sequence>MNNYRNIHSSRGFTLIEALVALIVLAVGLLSLAQFHTNLVSSGALTKTRTEAINVAQEKLEELRNNIEVTDYTGLVSSTSGTQETVNGTNAIYTVSWTVGNVPNSLQAKVITVSASWTGRDGTTQTISLVSNIAWNNPVTSVALAGAGVANPLIETPKGSAEFVDDREYTDSNGDPSLPQGATDNDDGTQTYQDGDTYELIDEATGDVILELDCANNTCAGFVTISGTVVIDDGDVTATDVNVMASDVAFCARSIDDATTTPVGVYPTGATGNGIDYSFFTYTCYLGHGWYGNIGILRTDNANSNERVCLGDPTVASNDTYYPTVNNNRTYRGLFNLSTDNGTPPIYYSFGADAGTTITGHDFFLDTITGNNVTGADCITPMTNDYEGNADGTGTGTNIFAGVPDNFYCLNPHITTPTGFDAASSCAIDPTNSNLTVHTVTGEIVATTEAAFNNMTDNTSVVTSDGETCGLAVNDTYGRDGVFATYECTANDWGGGWSGTISVNTPDTAACTPENYDYTTTLLEADATNKDFECVEQISTTTFEVSGIVTGLGDTPVAEISATSDAECSIRSGGFSCQMSYLSNTSGWTGSIMLYPALAGAECTPSFYTQDTAITEDPGTFNFECTVAETVTFEIIGTISGIGDTSTAELYGSPDAICDFKTGGYKCDVSYLSTSDGWIGGISLYKSGYLCEPSSHYAEAPLTSDPGSYNFSCTEELIPQQFTISGSVDAGNIASVTISDGGTCSNTNSTYSCTTAIFYGDTWSGSVSMSTNKTVCDSPATFTNITGDTTYNFNGEVQARNCP</sequence>
<keyword evidence="3" id="KW-1133">Transmembrane helix</keyword>
<feature type="transmembrane region" description="Helical" evidence="3">
    <location>
        <begin position="12"/>
        <end position="33"/>
    </location>
</feature>
<dbReference type="Pfam" id="PF07963">
    <property type="entry name" value="N_methyl"/>
    <property type="match status" value="1"/>
</dbReference>
<evidence type="ECO:0000313" key="4">
    <source>
        <dbReference type="EMBL" id="OOZ41337.1"/>
    </source>
</evidence>
<feature type="region of interest" description="Disordered" evidence="2">
    <location>
        <begin position="166"/>
        <end position="193"/>
    </location>
</feature>
<dbReference type="InterPro" id="IPR012902">
    <property type="entry name" value="N_methyl_site"/>
</dbReference>
<comment type="caution">
    <text evidence="4">The sequence shown here is derived from an EMBL/GenBank/DDBJ whole genome shotgun (WGS) entry which is preliminary data.</text>
</comment>
<keyword evidence="5" id="KW-1185">Reference proteome</keyword>
<dbReference type="EMBL" id="MPRL01000011">
    <property type="protein sequence ID" value="OOZ41337.1"/>
    <property type="molecule type" value="Genomic_DNA"/>
</dbReference>
<name>A0A1T2L8A8_9GAMM</name>
<protein>
    <recommendedName>
        <fullName evidence="6">Prepilin-type N-terminal cleavage/methylation domain-containing protein</fullName>
    </recommendedName>
</protein>
<evidence type="ECO:0000256" key="2">
    <source>
        <dbReference type="SAM" id="MobiDB-lite"/>
    </source>
</evidence>
<organism evidence="4 5">
    <name type="scientific">Solemya pervernicosa gill symbiont</name>
    <dbReference type="NCBI Taxonomy" id="642797"/>
    <lineage>
        <taxon>Bacteria</taxon>
        <taxon>Pseudomonadati</taxon>
        <taxon>Pseudomonadota</taxon>
        <taxon>Gammaproteobacteria</taxon>
        <taxon>sulfur-oxidizing symbionts</taxon>
    </lineage>
</organism>
<keyword evidence="3" id="KW-0472">Membrane</keyword>
<accession>A0A1T2L8A8</accession>
<dbReference type="RefSeq" id="WP_078482841.1">
    <property type="nucleotide sequence ID" value="NZ_MPRL01000011.1"/>
</dbReference>
<evidence type="ECO:0008006" key="6">
    <source>
        <dbReference type="Google" id="ProtNLM"/>
    </source>
</evidence>
<evidence type="ECO:0000313" key="5">
    <source>
        <dbReference type="Proteomes" id="UP000191110"/>
    </source>
</evidence>
<feature type="coiled-coil region" evidence="1">
    <location>
        <begin position="46"/>
        <end position="73"/>
    </location>
</feature>
<evidence type="ECO:0000256" key="1">
    <source>
        <dbReference type="SAM" id="Coils"/>
    </source>
</evidence>
<evidence type="ECO:0000256" key="3">
    <source>
        <dbReference type="SAM" id="Phobius"/>
    </source>
</evidence>
<dbReference type="AlphaFoldDB" id="A0A1T2L8A8"/>
<dbReference type="NCBIfam" id="TIGR02532">
    <property type="entry name" value="IV_pilin_GFxxxE"/>
    <property type="match status" value="1"/>
</dbReference>
<keyword evidence="3" id="KW-0812">Transmembrane</keyword>
<dbReference type="OrthoDB" id="5783278at2"/>